<protein>
    <submittedName>
        <fullName evidence="1 3">Uncharacterized protein</fullName>
    </submittedName>
</protein>
<dbReference type="WBParaSite" id="HNAJ_0001295901-mRNA-1">
    <property type="protein sequence ID" value="HNAJ_0001295901-mRNA-1"/>
    <property type="gene ID" value="HNAJ_0001295901"/>
</dbReference>
<reference evidence="1 2" key="2">
    <citation type="submission" date="2018-11" db="EMBL/GenBank/DDBJ databases">
        <authorList>
            <consortium name="Pathogen Informatics"/>
        </authorList>
    </citation>
    <scope>NUCLEOTIDE SEQUENCE [LARGE SCALE GENOMIC DNA]</scope>
</reference>
<name>A0A0R3TYL0_RODNA</name>
<dbReference type="Proteomes" id="UP000278807">
    <property type="component" value="Unassembled WGS sequence"/>
</dbReference>
<keyword evidence="2" id="KW-1185">Reference proteome</keyword>
<evidence type="ECO:0000313" key="3">
    <source>
        <dbReference type="WBParaSite" id="HNAJ_0001295901-mRNA-1"/>
    </source>
</evidence>
<dbReference type="EMBL" id="UZAE01014801">
    <property type="protein sequence ID" value="VDO14485.1"/>
    <property type="molecule type" value="Genomic_DNA"/>
</dbReference>
<dbReference type="AlphaFoldDB" id="A0A0R3TYL0"/>
<evidence type="ECO:0000313" key="1">
    <source>
        <dbReference type="EMBL" id="VDO14485.1"/>
    </source>
</evidence>
<evidence type="ECO:0000313" key="2">
    <source>
        <dbReference type="Proteomes" id="UP000278807"/>
    </source>
</evidence>
<accession>A0A0R3TYL0</accession>
<proteinExistence type="predicted"/>
<gene>
    <name evidence="1" type="ORF">HNAJ_LOCUS12933</name>
</gene>
<sequence>MDNCEMAPDFLSYSADWGQSLDYCLSERIPPHRLGPVPGMAEMTRSQQS</sequence>
<organism evidence="3">
    <name type="scientific">Rodentolepis nana</name>
    <name type="common">Dwarf tapeworm</name>
    <name type="synonym">Hymenolepis nana</name>
    <dbReference type="NCBI Taxonomy" id="102285"/>
    <lineage>
        <taxon>Eukaryota</taxon>
        <taxon>Metazoa</taxon>
        <taxon>Spiralia</taxon>
        <taxon>Lophotrochozoa</taxon>
        <taxon>Platyhelminthes</taxon>
        <taxon>Cestoda</taxon>
        <taxon>Eucestoda</taxon>
        <taxon>Cyclophyllidea</taxon>
        <taxon>Hymenolepididae</taxon>
        <taxon>Rodentolepis</taxon>
    </lineage>
</organism>
<reference evidence="3" key="1">
    <citation type="submission" date="2017-02" db="UniProtKB">
        <authorList>
            <consortium name="WormBaseParasite"/>
        </authorList>
    </citation>
    <scope>IDENTIFICATION</scope>
</reference>